<feature type="domain" description="PTS EIIC type-3" evidence="10">
    <location>
        <begin position="8"/>
        <end position="422"/>
    </location>
</feature>
<dbReference type="PIRSF" id="PIRSF006351">
    <property type="entry name" value="PTS_EIIC-Cellobiose"/>
    <property type="match status" value="1"/>
</dbReference>
<reference evidence="11 12" key="1">
    <citation type="submission" date="2018-08" db="EMBL/GenBank/DDBJ databases">
        <title>A genome reference for cultivated species of the human gut microbiota.</title>
        <authorList>
            <person name="Zou Y."/>
            <person name="Xue W."/>
            <person name="Luo G."/>
        </authorList>
    </citation>
    <scope>NUCLEOTIDE SEQUENCE [LARGE SCALE GENOMIC DNA]</scope>
    <source>
        <strain evidence="11 12">AF35-6BH</strain>
    </source>
</reference>
<dbReference type="OrthoDB" id="1641940at2"/>
<dbReference type="GO" id="GO:0009401">
    <property type="term" value="P:phosphoenolpyruvate-dependent sugar phosphotransferase system"/>
    <property type="evidence" value="ECO:0007669"/>
    <property type="project" value="InterPro"/>
</dbReference>
<dbReference type="GO" id="GO:0005886">
    <property type="term" value="C:plasma membrane"/>
    <property type="evidence" value="ECO:0007669"/>
    <property type="project" value="UniProtKB-SubCell"/>
</dbReference>
<dbReference type="Pfam" id="PF02378">
    <property type="entry name" value="PTS_EIIC"/>
    <property type="match status" value="1"/>
</dbReference>
<feature type="transmembrane region" description="Helical" evidence="9">
    <location>
        <begin position="78"/>
        <end position="95"/>
    </location>
</feature>
<evidence type="ECO:0000256" key="3">
    <source>
        <dbReference type="ARBA" id="ARBA00022475"/>
    </source>
</evidence>
<dbReference type="PANTHER" id="PTHR33989">
    <property type="match status" value="1"/>
</dbReference>
<dbReference type="GO" id="GO:0008982">
    <property type="term" value="F:protein-N(PI)-phosphohistidine-sugar phosphotransferase activity"/>
    <property type="evidence" value="ECO:0007669"/>
    <property type="project" value="UniProtKB-UniRule"/>
</dbReference>
<keyword evidence="5 9" id="KW-0812">Transmembrane</keyword>
<dbReference type="AlphaFoldDB" id="A0A415P059"/>
<protein>
    <recommendedName>
        <fullName evidence="8">Permease IIC component</fullName>
    </recommendedName>
</protein>
<feature type="transmembrane region" description="Helical" evidence="9">
    <location>
        <begin position="402"/>
        <end position="425"/>
    </location>
</feature>
<evidence type="ECO:0000259" key="10">
    <source>
        <dbReference type="PROSITE" id="PS51105"/>
    </source>
</evidence>
<dbReference type="Proteomes" id="UP000284868">
    <property type="component" value="Unassembled WGS sequence"/>
</dbReference>
<feature type="transmembrane region" description="Helical" evidence="9">
    <location>
        <begin position="229"/>
        <end position="252"/>
    </location>
</feature>
<evidence type="ECO:0000313" key="11">
    <source>
        <dbReference type="EMBL" id="RHM06026.1"/>
    </source>
</evidence>
<dbReference type="InterPro" id="IPR051088">
    <property type="entry name" value="PTS_Sugar-EIIC/EIIB"/>
</dbReference>
<dbReference type="GO" id="GO:1902815">
    <property type="term" value="P:N,N'-diacetylchitobiose import"/>
    <property type="evidence" value="ECO:0007669"/>
    <property type="project" value="TreeGrafter"/>
</dbReference>
<keyword evidence="3 8" id="KW-1003">Cell membrane</keyword>
<sequence length="439" mass="47534">MNGFTNWMEKHFVPIAAKIGSQKFLVAIRDAFIAIMPITMAGAFSTLLNVFFRDPPTEWGWTGFVEAMQPIITVNGNVWWGTLAILSMCFVFALGYQLSKVYRTPPLAGGLIAFASFIAVTPQSIEVTSEAGEVISAWGNLNWTLLDVRGLFTALFIGFFSTIIYAKLMNRNITIKLPDTVPPAVSKAFAAIIPGIVAIYLSGILAFIVSSLSGLSIGELILKYVQMPFLGLSQGLVAVLIIVLAVQLFWFFGLHGTNLLGPILDGVYLSATAANNSAYVMKESFEYLWTRGSFDAYVWLGGAGCTLALIIAILIVSKREDFRAVAKLSLPMGAFNINEPVVFGMPIVLNPIYFIPWIIVPIILTLIAYGATAIGLIPPVFNAVPWIMPPVLYAFFATGGNLIAAGVALLNLVIAISIWSVFVIIANKVELKEASGSEE</sequence>
<comment type="function">
    <text evidence="8">The phosphoenolpyruvate-dependent sugar phosphotransferase system (PTS), a major carbohydrate active -transport system, catalyzes the phosphorylation of incoming sugar substrates concomitant with their translocation across the cell membrane.</text>
</comment>
<keyword evidence="4 8" id="KW-0762">Sugar transport</keyword>
<dbReference type="PROSITE" id="PS51105">
    <property type="entry name" value="PTS_EIIC_TYPE_3"/>
    <property type="match status" value="1"/>
</dbReference>
<dbReference type="EMBL" id="QRPK01000092">
    <property type="protein sequence ID" value="RHM06026.1"/>
    <property type="molecule type" value="Genomic_DNA"/>
</dbReference>
<evidence type="ECO:0000256" key="5">
    <source>
        <dbReference type="ARBA" id="ARBA00022692"/>
    </source>
</evidence>
<gene>
    <name evidence="11" type="ORF">DWZ83_10100</name>
</gene>
<name>A0A415P059_9FIRM</name>
<comment type="caution">
    <text evidence="11">The sequence shown here is derived from an EMBL/GenBank/DDBJ whole genome shotgun (WGS) entry which is preliminary data.</text>
</comment>
<evidence type="ECO:0000256" key="7">
    <source>
        <dbReference type="ARBA" id="ARBA00023136"/>
    </source>
</evidence>
<evidence type="ECO:0000256" key="6">
    <source>
        <dbReference type="ARBA" id="ARBA00022989"/>
    </source>
</evidence>
<evidence type="ECO:0000256" key="9">
    <source>
        <dbReference type="SAM" id="Phobius"/>
    </source>
</evidence>
<dbReference type="PANTHER" id="PTHR33989:SF4">
    <property type="entry name" value="PTS SYSTEM N,N'-DIACETYLCHITOBIOSE-SPECIFIC EIIC COMPONENT"/>
    <property type="match status" value="1"/>
</dbReference>
<keyword evidence="7 8" id="KW-0472">Membrane</keyword>
<feature type="transmembrane region" description="Helical" evidence="9">
    <location>
        <begin position="379"/>
        <end position="396"/>
    </location>
</feature>
<dbReference type="InterPro" id="IPR004501">
    <property type="entry name" value="PTS_EIIC_3"/>
</dbReference>
<evidence type="ECO:0000313" key="12">
    <source>
        <dbReference type="Proteomes" id="UP000284868"/>
    </source>
</evidence>
<feature type="transmembrane region" description="Helical" evidence="9">
    <location>
        <begin position="354"/>
        <end position="372"/>
    </location>
</feature>
<dbReference type="RefSeq" id="WP_118365916.1">
    <property type="nucleotide sequence ID" value="NZ_QRPK01000092.1"/>
</dbReference>
<keyword evidence="6 9" id="KW-1133">Transmembrane helix</keyword>
<evidence type="ECO:0000256" key="1">
    <source>
        <dbReference type="ARBA" id="ARBA00004651"/>
    </source>
</evidence>
<dbReference type="InterPro" id="IPR003352">
    <property type="entry name" value="PTS_EIIC"/>
</dbReference>
<proteinExistence type="predicted"/>
<evidence type="ECO:0000256" key="8">
    <source>
        <dbReference type="PIRNR" id="PIRNR006351"/>
    </source>
</evidence>
<evidence type="ECO:0000256" key="2">
    <source>
        <dbReference type="ARBA" id="ARBA00022448"/>
    </source>
</evidence>
<feature type="transmembrane region" description="Helical" evidence="9">
    <location>
        <begin position="259"/>
        <end position="276"/>
    </location>
</feature>
<feature type="transmembrane region" description="Helical" evidence="9">
    <location>
        <begin position="145"/>
        <end position="168"/>
    </location>
</feature>
<comment type="subcellular location">
    <subcellularLocation>
        <location evidence="1">Cell membrane</location>
        <topology evidence="1">Multi-pass membrane protein</topology>
    </subcellularLocation>
</comment>
<feature type="transmembrane region" description="Helical" evidence="9">
    <location>
        <begin position="107"/>
        <end position="125"/>
    </location>
</feature>
<organism evidence="11 12">
    <name type="scientific">Amedibacillus dolichus</name>
    <dbReference type="NCBI Taxonomy" id="31971"/>
    <lineage>
        <taxon>Bacteria</taxon>
        <taxon>Bacillati</taxon>
        <taxon>Bacillota</taxon>
        <taxon>Erysipelotrichia</taxon>
        <taxon>Erysipelotrichales</taxon>
        <taxon>Erysipelotrichaceae</taxon>
        <taxon>Amedibacillus</taxon>
    </lineage>
</organism>
<keyword evidence="12" id="KW-1185">Reference proteome</keyword>
<feature type="transmembrane region" description="Helical" evidence="9">
    <location>
        <begin position="31"/>
        <end position="52"/>
    </location>
</feature>
<dbReference type="InterPro" id="IPR004796">
    <property type="entry name" value="PTS_IIC_cello"/>
</dbReference>
<keyword evidence="2 8" id="KW-0813">Transport</keyword>
<dbReference type="NCBIfam" id="TIGR00410">
    <property type="entry name" value="lacE"/>
    <property type="match status" value="1"/>
</dbReference>
<feature type="transmembrane region" description="Helical" evidence="9">
    <location>
        <begin position="188"/>
        <end position="209"/>
    </location>
</feature>
<evidence type="ECO:0000256" key="4">
    <source>
        <dbReference type="ARBA" id="ARBA00022597"/>
    </source>
</evidence>
<feature type="transmembrane region" description="Helical" evidence="9">
    <location>
        <begin position="296"/>
        <end position="316"/>
    </location>
</feature>
<accession>A0A415P059</accession>